<evidence type="ECO:0008006" key="12">
    <source>
        <dbReference type="Google" id="ProtNLM"/>
    </source>
</evidence>
<evidence type="ECO:0000256" key="1">
    <source>
        <dbReference type="ARBA" id="ARBA00004651"/>
    </source>
</evidence>
<comment type="caution">
    <text evidence="10">The sequence shown here is derived from an EMBL/GenBank/DDBJ whole genome shotgun (WGS) entry which is preliminary data.</text>
</comment>
<feature type="transmembrane region" description="Helical" evidence="9">
    <location>
        <begin position="309"/>
        <end position="327"/>
    </location>
</feature>
<feature type="transmembrane region" description="Helical" evidence="9">
    <location>
        <begin position="388"/>
        <end position="409"/>
    </location>
</feature>
<dbReference type="InterPro" id="IPR052157">
    <property type="entry name" value="BCAA_transport_permease"/>
</dbReference>
<keyword evidence="6 9" id="KW-1133">Transmembrane helix</keyword>
<feature type="transmembrane region" description="Helical" evidence="9">
    <location>
        <begin position="520"/>
        <end position="549"/>
    </location>
</feature>
<feature type="transmembrane region" description="Helical" evidence="9">
    <location>
        <begin position="161"/>
        <end position="181"/>
    </location>
</feature>
<evidence type="ECO:0000256" key="3">
    <source>
        <dbReference type="ARBA" id="ARBA00022475"/>
    </source>
</evidence>
<dbReference type="CDD" id="cd06582">
    <property type="entry name" value="TM_PBP1_LivH_like"/>
    <property type="match status" value="1"/>
</dbReference>
<evidence type="ECO:0000256" key="7">
    <source>
        <dbReference type="ARBA" id="ARBA00023136"/>
    </source>
</evidence>
<protein>
    <recommendedName>
        <fullName evidence="12">Branched-chain amino acid ABC transporter permease</fullName>
    </recommendedName>
</protein>
<proteinExistence type="inferred from homology"/>
<comment type="similarity">
    <text evidence="8">Belongs to the binding-protein-dependent transport system permease family. LivHM subfamily.</text>
</comment>
<dbReference type="PANTHER" id="PTHR11795">
    <property type="entry name" value="BRANCHED-CHAIN AMINO ACID TRANSPORT SYSTEM PERMEASE PROTEIN LIVH"/>
    <property type="match status" value="1"/>
</dbReference>
<dbReference type="GO" id="GO:0005886">
    <property type="term" value="C:plasma membrane"/>
    <property type="evidence" value="ECO:0007669"/>
    <property type="project" value="UniProtKB-SubCell"/>
</dbReference>
<evidence type="ECO:0000256" key="2">
    <source>
        <dbReference type="ARBA" id="ARBA00022448"/>
    </source>
</evidence>
<evidence type="ECO:0000256" key="8">
    <source>
        <dbReference type="ARBA" id="ARBA00037998"/>
    </source>
</evidence>
<dbReference type="SUPFAM" id="SSF49464">
    <property type="entry name" value="Carboxypeptidase regulatory domain-like"/>
    <property type="match status" value="1"/>
</dbReference>
<dbReference type="Pfam" id="PF02653">
    <property type="entry name" value="BPD_transp_2"/>
    <property type="match status" value="1"/>
</dbReference>
<organism evidence="10 11">
    <name type="scientific">Rhynchospora breviuscula</name>
    <dbReference type="NCBI Taxonomy" id="2022672"/>
    <lineage>
        <taxon>Eukaryota</taxon>
        <taxon>Viridiplantae</taxon>
        <taxon>Streptophyta</taxon>
        <taxon>Embryophyta</taxon>
        <taxon>Tracheophyta</taxon>
        <taxon>Spermatophyta</taxon>
        <taxon>Magnoliopsida</taxon>
        <taxon>Liliopsida</taxon>
        <taxon>Poales</taxon>
        <taxon>Cyperaceae</taxon>
        <taxon>Cyperoideae</taxon>
        <taxon>Rhynchosporeae</taxon>
        <taxon>Rhynchospora</taxon>
    </lineage>
</organism>
<feature type="transmembrane region" description="Helical" evidence="9">
    <location>
        <begin position="561"/>
        <end position="580"/>
    </location>
</feature>
<comment type="subcellular location">
    <subcellularLocation>
        <location evidence="1">Cell membrane</location>
        <topology evidence="1">Multi-pass membrane protein</topology>
    </subcellularLocation>
</comment>
<keyword evidence="7 9" id="KW-0472">Membrane</keyword>
<dbReference type="InterPro" id="IPR001851">
    <property type="entry name" value="ABC_transp_permease"/>
</dbReference>
<reference evidence="10" key="1">
    <citation type="journal article" date="2022" name="Cell">
        <title>Repeat-based holocentromeres influence genome architecture and karyotype evolution.</title>
        <authorList>
            <person name="Hofstatter P.G."/>
            <person name="Thangavel G."/>
            <person name="Lux T."/>
            <person name="Neumann P."/>
            <person name="Vondrak T."/>
            <person name="Novak P."/>
            <person name="Zhang M."/>
            <person name="Costa L."/>
            <person name="Castellani M."/>
            <person name="Scott A."/>
            <person name="Toegelov H."/>
            <person name="Fuchs J."/>
            <person name="Mata-Sucre Y."/>
            <person name="Dias Y."/>
            <person name="Vanzela A.L.L."/>
            <person name="Huettel B."/>
            <person name="Almeida C.C.S."/>
            <person name="Simkova H."/>
            <person name="Souza G."/>
            <person name="Pedrosa-Harand A."/>
            <person name="Macas J."/>
            <person name="Mayer K.F.X."/>
            <person name="Houben A."/>
            <person name="Marques A."/>
        </authorList>
    </citation>
    <scope>NUCLEOTIDE SEQUENCE</scope>
    <source>
        <strain evidence="10">RhyBre1mFocal</strain>
    </source>
</reference>
<sequence length="589" mass="62591">MPDSLRLTRSTWAAWSAMERLRCRMPRPPSRAMAMAIRASVTVSMALERRGGGDGDAARHPRGGVRLARDHVGVTGKQEDVVVGESDDAERVVVLHGSLLRARRAARCDDCRWTTTAGALRCDTDTLPFIKADVHESLGRRCLTGGSVGPTTATARRPLRWLVLLVATAFAAVLLALSSPLTAHAASAAPDTPGGDQEKTAFYFGGVITFDDKPVPDVRVSVDGNGFTAETVTDAEGKWRLYVPEKAKYTLTVDESTLPQGVIVAGDSASQEVEFGLTGSKIVNLFLGEGVRQTQSFTDQLFSRLVNGLNFGLLLALAAMGAALIYGTTGLSNFAHGEMVTWGALVALVASTFWQLPLWVGIIAALLGGGILGLALDAALWRPLRRRGLGVVQLMIVSIGLSLALRYFYQYLIGGATFQLPGASPTPIELGPISLSYIDLISMGVSIVVILGVAFFLLGTRIGKATRAISDNPQLAAASGINVDRVIRIVWVLAGVLAALSGILWAYFRPGVRWDMGTQMLLLIFAAITLGGLGTAFGALLGSLIVGIVVEVSTLWIPSDLKYAGALVVLILILLIRPQGLLGRKERLG</sequence>
<evidence type="ECO:0000313" key="11">
    <source>
        <dbReference type="Proteomes" id="UP001151287"/>
    </source>
</evidence>
<evidence type="ECO:0000256" key="4">
    <source>
        <dbReference type="ARBA" id="ARBA00022692"/>
    </source>
</evidence>
<keyword evidence="11" id="KW-1185">Reference proteome</keyword>
<dbReference type="PANTHER" id="PTHR11795:SF445">
    <property type="entry name" value="AMINO ACID ABC TRANSPORTER PERMEASE PROTEIN"/>
    <property type="match status" value="1"/>
</dbReference>
<keyword evidence="2" id="KW-0813">Transport</keyword>
<evidence type="ECO:0000256" key="9">
    <source>
        <dbReference type="SAM" id="Phobius"/>
    </source>
</evidence>
<dbReference type="AlphaFoldDB" id="A0A9P9Z4M6"/>
<keyword evidence="5" id="KW-0029">Amino-acid transport</keyword>
<evidence type="ECO:0000313" key="10">
    <source>
        <dbReference type="EMBL" id="KAJ1682229.1"/>
    </source>
</evidence>
<dbReference type="GO" id="GO:0006865">
    <property type="term" value="P:amino acid transport"/>
    <property type="evidence" value="ECO:0007669"/>
    <property type="project" value="UniProtKB-KW"/>
</dbReference>
<feature type="transmembrane region" description="Helical" evidence="9">
    <location>
        <begin position="437"/>
        <end position="458"/>
    </location>
</feature>
<keyword evidence="4 9" id="KW-0812">Transmembrane</keyword>
<evidence type="ECO:0000256" key="5">
    <source>
        <dbReference type="ARBA" id="ARBA00022970"/>
    </source>
</evidence>
<feature type="transmembrane region" description="Helical" evidence="9">
    <location>
        <begin position="339"/>
        <end position="356"/>
    </location>
</feature>
<dbReference type="Proteomes" id="UP001151287">
    <property type="component" value="Unassembled WGS sequence"/>
</dbReference>
<keyword evidence="3" id="KW-1003">Cell membrane</keyword>
<accession>A0A9P9Z4M6</accession>
<dbReference type="InterPro" id="IPR008969">
    <property type="entry name" value="CarboxyPept-like_regulatory"/>
</dbReference>
<dbReference type="GO" id="GO:0022857">
    <property type="term" value="F:transmembrane transporter activity"/>
    <property type="evidence" value="ECO:0007669"/>
    <property type="project" value="InterPro"/>
</dbReference>
<dbReference type="EMBL" id="JAMQYH010000731">
    <property type="protein sequence ID" value="KAJ1682229.1"/>
    <property type="molecule type" value="Genomic_DNA"/>
</dbReference>
<feature type="transmembrane region" description="Helical" evidence="9">
    <location>
        <begin position="362"/>
        <end position="381"/>
    </location>
</feature>
<feature type="transmembrane region" description="Helical" evidence="9">
    <location>
        <begin position="489"/>
        <end position="508"/>
    </location>
</feature>
<gene>
    <name evidence="10" type="ORF">LUZ63_022548</name>
</gene>
<evidence type="ECO:0000256" key="6">
    <source>
        <dbReference type="ARBA" id="ARBA00022989"/>
    </source>
</evidence>
<name>A0A9P9Z4M6_9POAL</name>